<name>A0ABQ9XR52_9EUKA</name>
<evidence type="ECO:0000313" key="5">
    <source>
        <dbReference type="EMBL" id="KAK2953745.1"/>
    </source>
</evidence>
<accession>A0ABQ9XR52</accession>
<reference evidence="5 6" key="1">
    <citation type="journal article" date="2022" name="bioRxiv">
        <title>Genomics of Preaxostyla Flagellates Illuminates Evolutionary Transitions and the Path Towards Mitochondrial Loss.</title>
        <authorList>
            <person name="Novak L.V.F."/>
            <person name="Treitli S.C."/>
            <person name="Pyrih J."/>
            <person name="Halakuc P."/>
            <person name="Pipaliya S.V."/>
            <person name="Vacek V."/>
            <person name="Brzon O."/>
            <person name="Soukal P."/>
            <person name="Eme L."/>
            <person name="Dacks J.B."/>
            <person name="Karnkowska A."/>
            <person name="Elias M."/>
            <person name="Hampl V."/>
        </authorList>
    </citation>
    <scope>NUCLEOTIDE SEQUENCE [LARGE SCALE GENOMIC DNA]</scope>
    <source>
        <strain evidence="5">NAU3</strain>
        <tissue evidence="5">Gut</tissue>
    </source>
</reference>
<keyword evidence="3" id="KW-0472">Membrane</keyword>
<gene>
    <name evidence="5" type="ORF">BLNAU_11302</name>
</gene>
<comment type="subcellular location">
    <subcellularLocation>
        <location evidence="1">Endomembrane system</location>
    </subcellularLocation>
</comment>
<dbReference type="InterPro" id="IPR050431">
    <property type="entry name" value="Adaptor_comp_med_subunit"/>
</dbReference>
<dbReference type="InterPro" id="IPR001392">
    <property type="entry name" value="Clathrin_mu"/>
</dbReference>
<proteinExistence type="predicted"/>
<dbReference type="PANTHER" id="PTHR10529">
    <property type="entry name" value="AP COMPLEX SUBUNIT MU"/>
    <property type="match status" value="1"/>
</dbReference>
<comment type="caution">
    <text evidence="5">The sequence shown here is derived from an EMBL/GenBank/DDBJ whole genome shotgun (WGS) entry which is preliminary data.</text>
</comment>
<evidence type="ECO:0000256" key="3">
    <source>
        <dbReference type="ARBA" id="ARBA00023136"/>
    </source>
</evidence>
<protein>
    <submittedName>
        <fullName evidence="5">AP-1 complex subunit mu-1</fullName>
    </submittedName>
</protein>
<dbReference type="Proteomes" id="UP001281761">
    <property type="component" value="Unassembled WGS sequence"/>
</dbReference>
<evidence type="ECO:0000256" key="2">
    <source>
        <dbReference type="ARBA" id="ARBA00022448"/>
    </source>
</evidence>
<dbReference type="Pfam" id="PF01217">
    <property type="entry name" value="Clat_adaptor_s"/>
    <property type="match status" value="1"/>
</dbReference>
<evidence type="ECO:0000313" key="6">
    <source>
        <dbReference type="Proteomes" id="UP001281761"/>
    </source>
</evidence>
<dbReference type="InterPro" id="IPR011012">
    <property type="entry name" value="Longin-like_dom_sf"/>
</dbReference>
<evidence type="ECO:0000259" key="4">
    <source>
        <dbReference type="Pfam" id="PF01217"/>
    </source>
</evidence>
<dbReference type="EMBL" id="JARBJD010000087">
    <property type="protein sequence ID" value="KAK2953745.1"/>
    <property type="molecule type" value="Genomic_DNA"/>
</dbReference>
<organism evidence="5 6">
    <name type="scientific">Blattamonas nauphoetae</name>
    <dbReference type="NCBI Taxonomy" id="2049346"/>
    <lineage>
        <taxon>Eukaryota</taxon>
        <taxon>Metamonada</taxon>
        <taxon>Preaxostyla</taxon>
        <taxon>Oxymonadida</taxon>
        <taxon>Blattamonas</taxon>
    </lineage>
</organism>
<feature type="domain" description="AP complex mu/sigma subunit" evidence="4">
    <location>
        <begin position="50"/>
        <end position="134"/>
    </location>
</feature>
<dbReference type="InterPro" id="IPR022775">
    <property type="entry name" value="AP_mu_sigma_su"/>
</dbReference>
<keyword evidence="2" id="KW-0813">Transport</keyword>
<dbReference type="PRINTS" id="PR00314">
    <property type="entry name" value="CLATHRINADPT"/>
</dbReference>
<evidence type="ECO:0000256" key="1">
    <source>
        <dbReference type="ARBA" id="ARBA00004308"/>
    </source>
</evidence>
<dbReference type="Gene3D" id="3.30.450.60">
    <property type="match status" value="1"/>
</dbReference>
<dbReference type="SUPFAM" id="SSF64356">
    <property type="entry name" value="SNARE-like"/>
    <property type="match status" value="1"/>
</dbReference>
<sequence length="207" mass="23644">MLSSLFILDETGRSILYRDFRGDIPLKHVSRNFIAHFLEEDNCLVKPIFIVDSVTYVTHKYGDMYFLGIGHGNINVATVMVMLNKFVDVLKTYFGKVTEESVRDNFSLVLELLDEMVDYGYAQTYDPSALKAAVFQRSHQQADTRAMPPPTGAVSWRQNVPPIYYEHNKVYPFSANKLRSIVQSLRVSTFLSQRTEQSCLVRSKVAS</sequence>
<keyword evidence="6" id="KW-1185">Reference proteome</keyword>